<name>A0AAU8HXQ4_9CAUD</name>
<protein>
    <recommendedName>
        <fullName evidence="2">Minor tail protein</fullName>
    </recommendedName>
</protein>
<evidence type="ECO:0000313" key="1">
    <source>
        <dbReference type="EMBL" id="XCI65025.1"/>
    </source>
</evidence>
<organism evidence="1">
    <name type="scientific">Decurrovirus sp</name>
    <dbReference type="NCBI Taxonomy" id="2832697"/>
    <lineage>
        <taxon>Viruses</taxon>
        <taxon>Duplodnaviria</taxon>
        <taxon>Heunggongvirae</taxon>
        <taxon>Uroviricota</taxon>
        <taxon>Caudoviricetes</taxon>
        <taxon>Decurrovirus</taxon>
    </lineage>
</organism>
<dbReference type="EMBL" id="PP870127">
    <property type="protein sequence ID" value="XCI65025.1"/>
    <property type="molecule type" value="Genomic_DNA"/>
</dbReference>
<sequence>MLTLPSPPPAQWEGVTTTAMPGGKTRFTLKPGMSFLRITVDNLVPAHRLTVRIRVRADRAGQFIVLRIGNHAARFGPGPTYVHSAVMSDAGTTLAIEVTGLHTGIIEELSIWDATQLPENPRPCDVLSLQAYYPLPGFFGLRWNNDRWNRASWSQGGARPWAMRWNHNSWDTRAWNQGESITSIWQDITGPCTDISVTRGVQATGAAMSATVGTLSARAINALSPRATGIHHGTPLRLVHWPTRSLIFTGVITDLTINPKKPGSRIDYEVTFTASDNVARLAGVTRYGAKADGGDGSESWAARLERLMKSAPELAYQVHDTATQTVAPVVWETSLARHLDALMSSVVGTWNVERDGTISIRTRRPRTPTLTLTDAEASNLRERIWSYTDINVAWASTDTLAHVTLSNHGARFDTERGEWEAADLDTTVSDPTAANAWGGASISIDTTLPTRDIERVARRYLSAANGEPAPSSVSLIAAHETGPADRDAHMAAAAALDPITAVAVEWRGEDTTALITQVAHVITPTTWKTALTLTNNKQ</sequence>
<evidence type="ECO:0008006" key="2">
    <source>
        <dbReference type="Google" id="ProtNLM"/>
    </source>
</evidence>
<accession>A0AAU8HXQ4</accession>
<proteinExistence type="predicted"/>
<reference evidence="1" key="1">
    <citation type="journal article" date="2024" name="bioRxiv">
        <title>The salivary virome during childhood dental caries.</title>
        <authorList>
            <person name="Tang J."/>
            <person name="Baker J.L."/>
        </authorList>
    </citation>
    <scope>NUCLEOTIDE SEQUENCE</scope>
    <source>
        <strain evidence="1">11_unbinned_2</strain>
    </source>
</reference>